<dbReference type="GO" id="GO:0006950">
    <property type="term" value="P:response to stress"/>
    <property type="evidence" value="ECO:0007669"/>
    <property type="project" value="TreeGrafter"/>
</dbReference>
<dbReference type="PANTHER" id="PTHR33164:SF94">
    <property type="entry name" value="TRANSCRIPTIONAL REGULATORY PROTEIN-RELATED"/>
    <property type="match status" value="1"/>
</dbReference>
<dbReference type="InterPro" id="IPR000835">
    <property type="entry name" value="HTH_MarR-typ"/>
</dbReference>
<evidence type="ECO:0000313" key="3">
    <source>
        <dbReference type="Proteomes" id="UP000288351"/>
    </source>
</evidence>
<reference evidence="2 3" key="1">
    <citation type="journal article" date="2019" name="Microbiol. Resour. Announc.">
        <title>Draft Genome Sequence of the Most Traditional epsilon-Poly-l-Lysine Producer, Streptomyces albulus NBRC14147.</title>
        <authorList>
            <person name="Yamanaka K."/>
            <person name="Hamano Y."/>
        </authorList>
    </citation>
    <scope>NUCLEOTIDE SEQUENCE [LARGE SCALE GENOMIC DNA]</scope>
    <source>
        <strain evidence="2 3">NBRC 14147</strain>
    </source>
</reference>
<dbReference type="SUPFAM" id="SSF46785">
    <property type="entry name" value="Winged helix' DNA-binding domain"/>
    <property type="match status" value="1"/>
</dbReference>
<feature type="compositionally biased region" description="Low complexity" evidence="1">
    <location>
        <begin position="150"/>
        <end position="162"/>
    </location>
</feature>
<sequence>MIEGEGALPDMADVDEVTRAVLTASRVLVGVSARSLAAAEDKVTLPQFRLLIALSAHGDTNLSGVAEILGVNPSTAMRMIDRLTATGLTERQPNPDNRRESLIHLTEDGRRIVDEVTARRREEITAIVSRMDPDQGQALVDALTAFAEAADEPAAPSAGPDAYPLGWTDNTTR</sequence>
<name>A0A059WE35_STRNR</name>
<comment type="caution">
    <text evidence="2">The sequence shown here is derived from an EMBL/GenBank/DDBJ whole genome shotgun (WGS) entry which is preliminary data.</text>
</comment>
<gene>
    <name evidence="2" type="ORF">SALB_08206</name>
</gene>
<dbReference type="PANTHER" id="PTHR33164">
    <property type="entry name" value="TRANSCRIPTIONAL REGULATOR, MARR FAMILY"/>
    <property type="match status" value="1"/>
</dbReference>
<dbReference type="InterPro" id="IPR036388">
    <property type="entry name" value="WH-like_DNA-bd_sf"/>
</dbReference>
<dbReference type="RefSeq" id="WP_016572711.1">
    <property type="nucleotide sequence ID" value="NZ_BHXC01000007.1"/>
</dbReference>
<evidence type="ECO:0000313" key="2">
    <source>
        <dbReference type="EMBL" id="GCB95402.1"/>
    </source>
</evidence>
<dbReference type="SMART" id="SM00347">
    <property type="entry name" value="HTH_MARR"/>
    <property type="match status" value="1"/>
</dbReference>
<protein>
    <submittedName>
        <fullName evidence="2">Transcriptional regulator</fullName>
    </submittedName>
</protein>
<dbReference type="Gene3D" id="1.10.10.10">
    <property type="entry name" value="Winged helix-like DNA-binding domain superfamily/Winged helix DNA-binding domain"/>
    <property type="match status" value="1"/>
</dbReference>
<dbReference type="GO" id="GO:0003700">
    <property type="term" value="F:DNA-binding transcription factor activity"/>
    <property type="evidence" value="ECO:0007669"/>
    <property type="project" value="InterPro"/>
</dbReference>
<evidence type="ECO:0000256" key="1">
    <source>
        <dbReference type="SAM" id="MobiDB-lite"/>
    </source>
</evidence>
<feature type="region of interest" description="Disordered" evidence="1">
    <location>
        <begin position="150"/>
        <end position="173"/>
    </location>
</feature>
<dbReference type="AlphaFoldDB" id="A0A059WE35"/>
<organism evidence="2 3">
    <name type="scientific">Streptomyces noursei</name>
    <name type="common">Streptomyces albulus</name>
    <dbReference type="NCBI Taxonomy" id="1971"/>
    <lineage>
        <taxon>Bacteria</taxon>
        <taxon>Bacillati</taxon>
        <taxon>Actinomycetota</taxon>
        <taxon>Actinomycetes</taxon>
        <taxon>Kitasatosporales</taxon>
        <taxon>Streptomycetaceae</taxon>
        <taxon>Streptomyces</taxon>
    </lineage>
</organism>
<dbReference type="Pfam" id="PF01047">
    <property type="entry name" value="MarR"/>
    <property type="match status" value="1"/>
</dbReference>
<dbReference type="InterPro" id="IPR039422">
    <property type="entry name" value="MarR/SlyA-like"/>
</dbReference>
<dbReference type="InterPro" id="IPR036390">
    <property type="entry name" value="WH_DNA-bd_sf"/>
</dbReference>
<proteinExistence type="predicted"/>
<dbReference type="PROSITE" id="PS50995">
    <property type="entry name" value="HTH_MARR_2"/>
    <property type="match status" value="1"/>
</dbReference>
<accession>A0A059WE35</accession>
<dbReference type="Proteomes" id="UP000288351">
    <property type="component" value="Unassembled WGS sequence"/>
</dbReference>
<dbReference type="EMBL" id="BHXC01000007">
    <property type="protein sequence ID" value="GCB95402.1"/>
    <property type="molecule type" value="Genomic_DNA"/>
</dbReference>
<dbReference type="eggNOG" id="COG1846">
    <property type="taxonomic scope" value="Bacteria"/>
</dbReference>